<reference evidence="2" key="1">
    <citation type="submission" date="2018-05" db="EMBL/GenBank/DDBJ databases">
        <authorList>
            <person name="Lanie J.A."/>
            <person name="Ng W.-L."/>
            <person name="Kazmierczak K.M."/>
            <person name="Andrzejewski T.M."/>
            <person name="Davidsen T.M."/>
            <person name="Wayne K.J."/>
            <person name="Tettelin H."/>
            <person name="Glass J.I."/>
            <person name="Rusch D."/>
            <person name="Podicherti R."/>
            <person name="Tsui H.-C.T."/>
            <person name="Winkler M.E."/>
        </authorList>
    </citation>
    <scope>NUCLEOTIDE SEQUENCE</scope>
</reference>
<feature type="region of interest" description="Disordered" evidence="1">
    <location>
        <begin position="1"/>
        <end position="22"/>
    </location>
</feature>
<evidence type="ECO:0008006" key="3">
    <source>
        <dbReference type="Google" id="ProtNLM"/>
    </source>
</evidence>
<dbReference type="AlphaFoldDB" id="A0A381RGE6"/>
<dbReference type="PANTHER" id="PTHR20883:SF48">
    <property type="entry name" value="ECTOINE DIOXYGENASE"/>
    <property type="match status" value="1"/>
</dbReference>
<dbReference type="PANTHER" id="PTHR20883">
    <property type="entry name" value="PHYTANOYL-COA DIOXYGENASE DOMAIN CONTAINING 1"/>
    <property type="match status" value="1"/>
</dbReference>
<evidence type="ECO:0000313" key="2">
    <source>
        <dbReference type="EMBL" id="SUZ90810.1"/>
    </source>
</evidence>
<accession>A0A381RGE6</accession>
<dbReference type="EMBL" id="UINC01001925">
    <property type="protein sequence ID" value="SUZ90810.1"/>
    <property type="molecule type" value="Genomic_DNA"/>
</dbReference>
<dbReference type="GO" id="GO:0016491">
    <property type="term" value="F:oxidoreductase activity"/>
    <property type="evidence" value="ECO:0007669"/>
    <property type="project" value="UniProtKB-ARBA"/>
</dbReference>
<protein>
    <recommendedName>
        <fullName evidence="3">Phytanoyl-CoA dioxygenase family protein</fullName>
    </recommendedName>
</protein>
<dbReference type="GO" id="GO:0046872">
    <property type="term" value="F:metal ion binding"/>
    <property type="evidence" value="ECO:0007669"/>
    <property type="project" value="UniProtKB-ARBA"/>
</dbReference>
<dbReference type="Pfam" id="PF05721">
    <property type="entry name" value="PhyH"/>
    <property type="match status" value="1"/>
</dbReference>
<dbReference type="SUPFAM" id="SSF51197">
    <property type="entry name" value="Clavaminate synthase-like"/>
    <property type="match status" value="1"/>
</dbReference>
<evidence type="ECO:0000256" key="1">
    <source>
        <dbReference type="SAM" id="MobiDB-lite"/>
    </source>
</evidence>
<name>A0A381RGE6_9ZZZZ</name>
<organism evidence="2">
    <name type="scientific">marine metagenome</name>
    <dbReference type="NCBI Taxonomy" id="408172"/>
    <lineage>
        <taxon>unclassified sequences</taxon>
        <taxon>metagenomes</taxon>
        <taxon>ecological metagenomes</taxon>
    </lineage>
</organism>
<sequence length="330" mass="36688">MAKTSNLANESKRVSPIVSRMTGKRAHEARERVLANIDALSLNANLLELETKGYTVLSGVLSDDRIERAKTAILRRVESKTGKKIDPDTATAEDFSGMQYQHYLIFDDPVFSEILLEPKPLALITYLLGESCVLSSMGSHFRGPGGTPLPAHADGIQVGMTETSLVANCNYALTPYSEEAGAVVLFPGSHRKNRQPTPHENWMVGHETFAEVIAKNLESEELDVLEWTVPTGAVTMDINPGDAVVWHGNSWHGGWRRDLPGTRINLAAYFCRQHLSTQERRGDARYPEVFERYANEPRFARLMGEKIFNGWREEGPDFTGTKDAPSGLFD</sequence>
<proteinExistence type="predicted"/>
<dbReference type="Gene3D" id="2.60.120.620">
    <property type="entry name" value="q2cbj1_9rhob like domain"/>
    <property type="match status" value="1"/>
</dbReference>
<dbReference type="InterPro" id="IPR008775">
    <property type="entry name" value="Phytyl_CoA_dOase-like"/>
</dbReference>
<gene>
    <name evidence="2" type="ORF">METZ01_LOCUS43664</name>
</gene>